<evidence type="ECO:0000313" key="3">
    <source>
        <dbReference type="Proteomes" id="UP000254326"/>
    </source>
</evidence>
<reference evidence="2 3" key="1">
    <citation type="submission" date="2018-06" db="EMBL/GenBank/DDBJ databases">
        <title>Marinomonas sp. YLB-05 draft genome sequence.</title>
        <authorList>
            <person name="Yu L."/>
            <person name="Tang X."/>
        </authorList>
    </citation>
    <scope>NUCLEOTIDE SEQUENCE [LARGE SCALE GENOMIC DNA]</scope>
    <source>
        <strain evidence="2 3">YLB-05</strain>
    </source>
</reference>
<feature type="compositionally biased region" description="Basic residues" evidence="1">
    <location>
        <begin position="1"/>
        <end position="14"/>
    </location>
</feature>
<dbReference type="OrthoDB" id="6107227at2"/>
<sequence>MSRSKKSRSLKGKLAKTGTKEMMKEQKKARKAASPTSRFDAKKIKQRKEQALRKLERQGLLPEPEAPEPKVRPKRFTFTPKPSEIKAKSSTSSVKDSEELTQEELLDALTEQN</sequence>
<evidence type="ECO:0000313" key="2">
    <source>
        <dbReference type="EMBL" id="RDL45959.1"/>
    </source>
</evidence>
<dbReference type="EMBL" id="QKRA01000001">
    <property type="protein sequence ID" value="RDL45959.1"/>
    <property type="molecule type" value="Genomic_DNA"/>
</dbReference>
<protein>
    <submittedName>
        <fullName evidence="2">Uncharacterized protein</fullName>
    </submittedName>
</protein>
<feature type="compositionally biased region" description="Basic and acidic residues" evidence="1">
    <location>
        <begin position="39"/>
        <end position="57"/>
    </location>
</feature>
<dbReference type="Proteomes" id="UP000254326">
    <property type="component" value="Unassembled WGS sequence"/>
</dbReference>
<proteinExistence type="predicted"/>
<evidence type="ECO:0000256" key="1">
    <source>
        <dbReference type="SAM" id="MobiDB-lite"/>
    </source>
</evidence>
<gene>
    <name evidence="2" type="ORF">DN730_02640</name>
</gene>
<dbReference type="RefSeq" id="WP_115466546.1">
    <property type="nucleotide sequence ID" value="NZ_QKRA01000001.1"/>
</dbReference>
<accession>A0A370UDW6</accession>
<feature type="region of interest" description="Disordered" evidence="1">
    <location>
        <begin position="1"/>
        <end position="100"/>
    </location>
</feature>
<organism evidence="2 3">
    <name type="scientific">Marinomonas piezotolerans</name>
    <dbReference type="NCBI Taxonomy" id="2213058"/>
    <lineage>
        <taxon>Bacteria</taxon>
        <taxon>Pseudomonadati</taxon>
        <taxon>Pseudomonadota</taxon>
        <taxon>Gammaproteobacteria</taxon>
        <taxon>Oceanospirillales</taxon>
        <taxon>Oceanospirillaceae</taxon>
        <taxon>Marinomonas</taxon>
    </lineage>
</organism>
<dbReference type="AlphaFoldDB" id="A0A370UDW6"/>
<comment type="caution">
    <text evidence="2">The sequence shown here is derived from an EMBL/GenBank/DDBJ whole genome shotgun (WGS) entry which is preliminary data.</text>
</comment>
<name>A0A370UDW6_9GAMM</name>
<keyword evidence="3" id="KW-1185">Reference proteome</keyword>